<organism evidence="1 2">
    <name type="scientific">Candidatus Sungbacteria bacterium RIFCSPHIGHO2_02_FULL_49_12</name>
    <dbReference type="NCBI Taxonomy" id="1802271"/>
    <lineage>
        <taxon>Bacteria</taxon>
        <taxon>Candidatus Sungiibacteriota</taxon>
    </lineage>
</organism>
<protein>
    <submittedName>
        <fullName evidence="1">Uncharacterized protein</fullName>
    </submittedName>
</protein>
<dbReference type="EMBL" id="MHQJ01000042">
    <property type="protein sequence ID" value="OHA00553.1"/>
    <property type="molecule type" value="Genomic_DNA"/>
</dbReference>
<reference evidence="1 2" key="1">
    <citation type="journal article" date="2016" name="Nat. Commun.">
        <title>Thousands of microbial genomes shed light on interconnected biogeochemical processes in an aquifer system.</title>
        <authorList>
            <person name="Anantharaman K."/>
            <person name="Brown C.T."/>
            <person name="Hug L.A."/>
            <person name="Sharon I."/>
            <person name="Castelle C.J."/>
            <person name="Probst A.J."/>
            <person name="Thomas B.C."/>
            <person name="Singh A."/>
            <person name="Wilkins M.J."/>
            <person name="Karaoz U."/>
            <person name="Brodie E.L."/>
            <person name="Williams K.H."/>
            <person name="Hubbard S.S."/>
            <person name="Banfield J.F."/>
        </authorList>
    </citation>
    <scope>NUCLEOTIDE SEQUENCE [LARGE SCALE GENOMIC DNA]</scope>
</reference>
<proteinExistence type="predicted"/>
<dbReference type="AlphaFoldDB" id="A0A1G2KM86"/>
<evidence type="ECO:0000313" key="1">
    <source>
        <dbReference type="EMBL" id="OHA00553.1"/>
    </source>
</evidence>
<gene>
    <name evidence="1" type="ORF">A3C11_02740</name>
</gene>
<comment type="caution">
    <text evidence="1">The sequence shown here is derived from an EMBL/GenBank/DDBJ whole genome shotgun (WGS) entry which is preliminary data.</text>
</comment>
<evidence type="ECO:0000313" key="2">
    <source>
        <dbReference type="Proteomes" id="UP000177362"/>
    </source>
</evidence>
<dbReference type="Proteomes" id="UP000177362">
    <property type="component" value="Unassembled WGS sequence"/>
</dbReference>
<name>A0A1G2KM86_9BACT</name>
<sequence>MPKHVMDALETLVTLNTARVAIADAASDEERARRRKEFSLQLANLLLDAVQKTNGAVWLRFRLLPGQPPIATSPYLDENFCQRQYCFLFIKGEEQTAYIDGLLYGHRQINDLGGWGFVIQDKEQYYFIAHGTGELVAVQIGGDFISIKGFNQPFASVNRGLFVAID</sequence>
<accession>A0A1G2KM86</accession>